<dbReference type="AlphaFoldDB" id="A0A1Q5ZU03"/>
<dbReference type="RefSeq" id="WP_171972465.1">
    <property type="nucleotide sequence ID" value="NZ_FPAM01000001.1"/>
</dbReference>
<name>A0A1Q5ZU03_9SPHI</name>
<gene>
    <name evidence="2" type="ORF">RG47T_0680</name>
</gene>
<sequence length="48" mass="5452">MDKEKEEQQQPKKRSKKHTETKLAIKGSFEDVIAASFLGKPPENKPAK</sequence>
<protein>
    <submittedName>
        <fullName evidence="2">Uncharacterized protein</fullName>
    </submittedName>
</protein>
<reference evidence="2 3" key="1">
    <citation type="submission" date="2016-11" db="EMBL/GenBank/DDBJ databases">
        <title>Whole Genome Sequencing of Mucilaginibacter polytrichastri RG4-7(T) isolated from the moss sample.</title>
        <authorList>
            <person name="Li Y."/>
        </authorList>
    </citation>
    <scope>NUCLEOTIDE SEQUENCE [LARGE SCALE GENOMIC DNA]</scope>
    <source>
        <strain evidence="2 3">RG4-7</strain>
    </source>
</reference>
<feature type="region of interest" description="Disordered" evidence="1">
    <location>
        <begin position="1"/>
        <end position="22"/>
    </location>
</feature>
<accession>A0A1Q5ZU03</accession>
<feature type="compositionally biased region" description="Basic and acidic residues" evidence="1">
    <location>
        <begin position="1"/>
        <end position="10"/>
    </location>
</feature>
<proteinExistence type="predicted"/>
<comment type="caution">
    <text evidence="2">The sequence shown here is derived from an EMBL/GenBank/DDBJ whole genome shotgun (WGS) entry which is preliminary data.</text>
</comment>
<dbReference type="STRING" id="1302689.RG47T_0680"/>
<evidence type="ECO:0000313" key="2">
    <source>
        <dbReference type="EMBL" id="OKS85236.1"/>
    </source>
</evidence>
<keyword evidence="3" id="KW-1185">Reference proteome</keyword>
<evidence type="ECO:0000313" key="3">
    <source>
        <dbReference type="Proteomes" id="UP000186720"/>
    </source>
</evidence>
<dbReference type="Proteomes" id="UP000186720">
    <property type="component" value="Unassembled WGS sequence"/>
</dbReference>
<evidence type="ECO:0000256" key="1">
    <source>
        <dbReference type="SAM" id="MobiDB-lite"/>
    </source>
</evidence>
<dbReference type="EMBL" id="MPPL01000001">
    <property type="protein sequence ID" value="OKS85236.1"/>
    <property type="molecule type" value="Genomic_DNA"/>
</dbReference>
<organism evidence="2 3">
    <name type="scientific">Mucilaginibacter polytrichastri</name>
    <dbReference type="NCBI Taxonomy" id="1302689"/>
    <lineage>
        <taxon>Bacteria</taxon>
        <taxon>Pseudomonadati</taxon>
        <taxon>Bacteroidota</taxon>
        <taxon>Sphingobacteriia</taxon>
        <taxon>Sphingobacteriales</taxon>
        <taxon>Sphingobacteriaceae</taxon>
        <taxon>Mucilaginibacter</taxon>
    </lineage>
</organism>